<keyword evidence="3" id="KW-1185">Reference proteome</keyword>
<comment type="caution">
    <text evidence="2">The sequence shown here is derived from an EMBL/GenBank/DDBJ whole genome shotgun (WGS) entry which is preliminary data.</text>
</comment>
<dbReference type="Proteomes" id="UP001499993">
    <property type="component" value="Unassembled WGS sequence"/>
</dbReference>
<evidence type="ECO:0000313" key="2">
    <source>
        <dbReference type="EMBL" id="GAA4941863.1"/>
    </source>
</evidence>
<sequence>MVTPAQSAPNILDEFNQPYLNERYEREYDDTFTTVSTADASVVQADTAGKTDFSGSIVQVKRGGGNKGGDDNSNGDNDRNGNGNNDDRRNNGNTYRFDNDLEYYGDQGQGQQQGASAGGGFELAWGNPLGLVGQLMEMSTTGQGGGPESPMDSPSHRTLRVGKARR</sequence>
<feature type="compositionally biased region" description="Low complexity" evidence="1">
    <location>
        <begin position="71"/>
        <end position="84"/>
    </location>
</feature>
<dbReference type="RefSeq" id="WP_345556718.1">
    <property type="nucleotide sequence ID" value="NZ_BAABIK010000012.1"/>
</dbReference>
<accession>A0ABP9GPE5</accession>
<evidence type="ECO:0000313" key="3">
    <source>
        <dbReference type="Proteomes" id="UP001499993"/>
    </source>
</evidence>
<gene>
    <name evidence="2" type="ORF">GCM10023224_25090</name>
</gene>
<reference evidence="3" key="1">
    <citation type="journal article" date="2019" name="Int. J. Syst. Evol. Microbiol.">
        <title>The Global Catalogue of Microorganisms (GCM) 10K type strain sequencing project: providing services to taxonomists for standard genome sequencing and annotation.</title>
        <authorList>
            <consortium name="The Broad Institute Genomics Platform"/>
            <consortium name="The Broad Institute Genome Sequencing Center for Infectious Disease"/>
            <person name="Wu L."/>
            <person name="Ma J."/>
        </authorList>
    </citation>
    <scope>NUCLEOTIDE SEQUENCE [LARGE SCALE GENOMIC DNA]</scope>
    <source>
        <strain evidence="3">JCM 18123</strain>
    </source>
</reference>
<evidence type="ECO:0000256" key="1">
    <source>
        <dbReference type="SAM" id="MobiDB-lite"/>
    </source>
</evidence>
<proteinExistence type="predicted"/>
<feature type="compositionally biased region" description="Low complexity" evidence="1">
    <location>
        <begin position="105"/>
        <end position="115"/>
    </location>
</feature>
<protein>
    <submittedName>
        <fullName evidence="2">Uncharacterized protein</fullName>
    </submittedName>
</protein>
<organism evidence="2 3">
    <name type="scientific">Streptomonospora halophila</name>
    <dbReference type="NCBI Taxonomy" id="427369"/>
    <lineage>
        <taxon>Bacteria</taxon>
        <taxon>Bacillati</taxon>
        <taxon>Actinomycetota</taxon>
        <taxon>Actinomycetes</taxon>
        <taxon>Streptosporangiales</taxon>
        <taxon>Nocardiopsidaceae</taxon>
        <taxon>Streptomonospora</taxon>
    </lineage>
</organism>
<feature type="region of interest" description="Disordered" evidence="1">
    <location>
        <begin position="43"/>
        <end position="166"/>
    </location>
</feature>
<feature type="compositionally biased region" description="Basic residues" evidence="1">
    <location>
        <begin position="157"/>
        <end position="166"/>
    </location>
</feature>
<name>A0ABP9GPE5_9ACTN</name>
<dbReference type="EMBL" id="BAABIK010000012">
    <property type="protein sequence ID" value="GAA4941863.1"/>
    <property type="molecule type" value="Genomic_DNA"/>
</dbReference>